<feature type="domain" description="CCHC-type" evidence="3">
    <location>
        <begin position="371"/>
        <end position="386"/>
    </location>
</feature>
<dbReference type="AlphaFoldDB" id="V5I668"/>
<comment type="caution">
    <text evidence="4">The sequence shown here is derived from an EMBL/GenBank/DDBJ whole genome shotgun (WGS) entry which is preliminary data.</text>
</comment>
<evidence type="ECO:0000259" key="3">
    <source>
        <dbReference type="PROSITE" id="PS50158"/>
    </source>
</evidence>
<dbReference type="GO" id="GO:0003676">
    <property type="term" value="F:nucleic acid binding"/>
    <property type="evidence" value="ECO:0007669"/>
    <property type="project" value="InterPro"/>
</dbReference>
<dbReference type="EMBL" id="BAUL01000384">
    <property type="protein sequence ID" value="GAE00196.1"/>
    <property type="molecule type" value="Genomic_DNA"/>
</dbReference>
<name>V5I668_BYSSN</name>
<keyword evidence="1" id="KW-0479">Metal-binding</keyword>
<proteinExistence type="predicted"/>
<sequence length="578" mass="64219">MGAKPKGSARPPPWPQLDLNIGDEPPKLRAQAQKLYEQITKLKDTAEEKESPPPLDLFVMLADQVRQFAQRVKNEPTLNTVEQEIRSIKDQLNRRLAREDQVFKQLDTLTTQTDRVAAALTPRGSSYRDAALRSHVVSSSESFVTGWNNRVPSTLSPAGSNGLSSTSSPVATPSPSKTDLQVHVKGTTASVVDPLRQKEKELVERANRAIAQSGERMVMHRVVSSGRVLPSGDVILQTDSLEDTEQLTRHDTWVKAFGDHAEIRKRTFPVTMYQVEIDRVHSLAPSALQDQLRADNAGWLAKVPGTITWAGWLLGLKKVRELKDQGQRTSMLNVEFDDDRAARTAVDRGVVFLGKLYSAVAYHKDQRVQQCFRCQAYGHIARHCRRNPRCAYCAGEHDTQVCEDPKNKRTACCAVCKDSLSEKEQMKQPEKLKHFAFSRDCPVRQMKTAIARDIRIHGSPYHAPVARSRSENGAGASIGDVGEDPTPAEAVEGSSKRKSRSISPLKKQANPQLELPPNTLSPATLAGVGSLKKRQSAWTEEESEDEISADMESSFKPLQSSQYEDLADEDTDENDQIE</sequence>
<evidence type="ECO:0000313" key="5">
    <source>
        <dbReference type="Proteomes" id="UP000018001"/>
    </source>
</evidence>
<accession>V5I668</accession>
<feature type="compositionally biased region" description="Acidic residues" evidence="2">
    <location>
        <begin position="539"/>
        <end position="549"/>
    </location>
</feature>
<dbReference type="OrthoDB" id="4506733at2759"/>
<dbReference type="GO" id="GO:0008270">
    <property type="term" value="F:zinc ion binding"/>
    <property type="evidence" value="ECO:0007669"/>
    <property type="project" value="UniProtKB-KW"/>
</dbReference>
<feature type="compositionally biased region" description="Acidic residues" evidence="2">
    <location>
        <begin position="565"/>
        <end position="578"/>
    </location>
</feature>
<keyword evidence="1" id="KW-0862">Zinc</keyword>
<organism evidence="4 5">
    <name type="scientific">Byssochlamys spectabilis (strain No. 5 / NBRC 109023)</name>
    <name type="common">Paecilomyces variotii</name>
    <dbReference type="NCBI Taxonomy" id="1356009"/>
    <lineage>
        <taxon>Eukaryota</taxon>
        <taxon>Fungi</taxon>
        <taxon>Dikarya</taxon>
        <taxon>Ascomycota</taxon>
        <taxon>Pezizomycotina</taxon>
        <taxon>Eurotiomycetes</taxon>
        <taxon>Eurotiomycetidae</taxon>
        <taxon>Eurotiales</taxon>
        <taxon>Thermoascaceae</taxon>
        <taxon>Paecilomyces</taxon>
    </lineage>
</organism>
<evidence type="ECO:0000313" key="4">
    <source>
        <dbReference type="EMBL" id="GAE00196.1"/>
    </source>
</evidence>
<feature type="region of interest" description="Disordered" evidence="2">
    <location>
        <begin position="155"/>
        <end position="181"/>
    </location>
</feature>
<feature type="region of interest" description="Disordered" evidence="2">
    <location>
        <begin position="463"/>
        <end position="578"/>
    </location>
</feature>
<dbReference type="HOGENOM" id="CLU_471710_0_0_1"/>
<gene>
    <name evidence="4" type="ORF">PVAR5_8934</name>
</gene>
<dbReference type="PROSITE" id="PS50158">
    <property type="entry name" value="ZF_CCHC"/>
    <property type="match status" value="1"/>
</dbReference>
<evidence type="ECO:0000256" key="1">
    <source>
        <dbReference type="PROSITE-ProRule" id="PRU00047"/>
    </source>
</evidence>
<keyword evidence="5" id="KW-1185">Reference proteome</keyword>
<evidence type="ECO:0000256" key="2">
    <source>
        <dbReference type="SAM" id="MobiDB-lite"/>
    </source>
</evidence>
<reference evidence="5" key="1">
    <citation type="journal article" date="2014" name="Genome Announc.">
        <title>Draft genome sequence of the formaldehyde-resistant fungus Byssochlamys spectabilis No. 5 (anamorph Paecilomyces variotii No. 5) (NBRC109023).</title>
        <authorList>
            <person name="Oka T."/>
            <person name="Ekino K."/>
            <person name="Fukuda K."/>
            <person name="Nomura Y."/>
        </authorList>
    </citation>
    <scope>NUCLEOTIDE SEQUENCE [LARGE SCALE GENOMIC DNA]</scope>
    <source>
        <strain evidence="5">No. 5 / NBRC 109023</strain>
    </source>
</reference>
<feature type="compositionally biased region" description="Low complexity" evidence="2">
    <location>
        <begin position="164"/>
        <end position="178"/>
    </location>
</feature>
<dbReference type="Proteomes" id="UP000018001">
    <property type="component" value="Unassembled WGS sequence"/>
</dbReference>
<keyword evidence="1" id="KW-0863">Zinc-finger</keyword>
<feature type="region of interest" description="Disordered" evidence="2">
    <location>
        <begin position="1"/>
        <end position="25"/>
    </location>
</feature>
<dbReference type="InParanoid" id="V5I668"/>
<protein>
    <recommendedName>
        <fullName evidence="3">CCHC-type domain-containing protein</fullName>
    </recommendedName>
</protein>
<dbReference type="eggNOG" id="ENOG502SCIP">
    <property type="taxonomic scope" value="Eukaryota"/>
</dbReference>
<dbReference type="InterPro" id="IPR001878">
    <property type="entry name" value="Znf_CCHC"/>
</dbReference>